<sequence>MFEGLHLFGDIFDSKDGHDPFKHLALMANMVAGGWVAHQEATMPTVSLEVLEKRLNGKEKELFLAFIMSMLKWLPEERKTAKQLLEHPFLVDYSYL</sequence>
<dbReference type="AlphaFoldDB" id="A0AAN5C362"/>
<protein>
    <submittedName>
        <fullName evidence="1">Unnamed protein product</fullName>
    </submittedName>
</protein>
<reference evidence="1" key="1">
    <citation type="submission" date="2023-04" db="EMBL/GenBank/DDBJ databases">
        <title>Aspergillus oryzae NBRC 4228.</title>
        <authorList>
            <person name="Ichikawa N."/>
            <person name="Sato H."/>
            <person name="Tonouchi N."/>
        </authorList>
    </citation>
    <scope>NUCLEOTIDE SEQUENCE</scope>
    <source>
        <strain evidence="1">NBRC 4228</strain>
    </source>
</reference>
<proteinExistence type="predicted"/>
<dbReference type="Gene3D" id="1.10.510.10">
    <property type="entry name" value="Transferase(Phosphotransferase) domain 1"/>
    <property type="match status" value="1"/>
</dbReference>
<dbReference type="Proteomes" id="UP001165205">
    <property type="component" value="Unassembled WGS sequence"/>
</dbReference>
<evidence type="ECO:0000313" key="1">
    <source>
        <dbReference type="EMBL" id="GMG35995.1"/>
    </source>
</evidence>
<name>A0AAN5C362_ASPOZ</name>
<dbReference type="EMBL" id="BSYA01000186">
    <property type="protein sequence ID" value="GMG35995.1"/>
    <property type="molecule type" value="Genomic_DNA"/>
</dbReference>
<organism evidence="1 2">
    <name type="scientific">Aspergillus oryzae</name>
    <name type="common">Yellow koji mold</name>
    <dbReference type="NCBI Taxonomy" id="5062"/>
    <lineage>
        <taxon>Eukaryota</taxon>
        <taxon>Fungi</taxon>
        <taxon>Dikarya</taxon>
        <taxon>Ascomycota</taxon>
        <taxon>Pezizomycotina</taxon>
        <taxon>Eurotiomycetes</taxon>
        <taxon>Eurotiomycetidae</taxon>
        <taxon>Eurotiales</taxon>
        <taxon>Aspergillaceae</taxon>
        <taxon>Aspergillus</taxon>
        <taxon>Aspergillus subgen. Circumdati</taxon>
    </lineage>
</organism>
<dbReference type="InterPro" id="IPR011009">
    <property type="entry name" value="Kinase-like_dom_sf"/>
</dbReference>
<gene>
    <name evidence="1" type="ORF">Aory04_001111500</name>
</gene>
<comment type="caution">
    <text evidence="1">The sequence shown here is derived from an EMBL/GenBank/DDBJ whole genome shotgun (WGS) entry which is preliminary data.</text>
</comment>
<dbReference type="SUPFAM" id="SSF56112">
    <property type="entry name" value="Protein kinase-like (PK-like)"/>
    <property type="match status" value="1"/>
</dbReference>
<evidence type="ECO:0000313" key="2">
    <source>
        <dbReference type="Proteomes" id="UP001165205"/>
    </source>
</evidence>
<accession>A0AAN5C362</accession>